<keyword evidence="3" id="KW-1185">Reference proteome</keyword>
<geneLocation type="plasmid" evidence="2 3">
    <name>pMETHO01</name>
</geneLocation>
<dbReference type="HOGENOM" id="CLU_2802241_0_0_2"/>
<evidence type="ECO:0000313" key="3">
    <source>
        <dbReference type="Proteomes" id="UP000010866"/>
    </source>
</evidence>
<keyword evidence="1" id="KW-1133">Transmembrane helix</keyword>
<dbReference type="Proteomes" id="UP000010866">
    <property type="component" value="Plasmid pMETHO01"/>
</dbReference>
<dbReference type="AlphaFoldDB" id="L0L2H8"/>
<keyword evidence="2" id="KW-0614">Plasmid</keyword>
<dbReference type="KEGG" id="mhz:Metho_2488"/>
<evidence type="ECO:0000313" key="2">
    <source>
        <dbReference type="EMBL" id="AGB50628.1"/>
    </source>
</evidence>
<organism evidence="2 3">
    <name type="scientific">Methanomethylovorans hollandica (strain DSM 15978 / NBRC 107637 / DMS1)</name>
    <dbReference type="NCBI Taxonomy" id="867904"/>
    <lineage>
        <taxon>Archaea</taxon>
        <taxon>Methanobacteriati</taxon>
        <taxon>Methanobacteriota</taxon>
        <taxon>Stenosarchaea group</taxon>
        <taxon>Methanomicrobia</taxon>
        <taxon>Methanosarcinales</taxon>
        <taxon>Methanosarcinaceae</taxon>
        <taxon>Methanomethylovorans</taxon>
    </lineage>
</organism>
<keyword evidence="1" id="KW-0812">Transmembrane</keyword>
<protein>
    <submittedName>
        <fullName evidence="2">Uncharacterized protein</fullName>
    </submittedName>
</protein>
<dbReference type="GeneID" id="14401450"/>
<evidence type="ECO:0000256" key="1">
    <source>
        <dbReference type="SAM" id="Phobius"/>
    </source>
</evidence>
<keyword evidence="1" id="KW-0472">Membrane</keyword>
<name>L0L2H8_METHD</name>
<proteinExistence type="predicted"/>
<gene>
    <name evidence="2" type="ordered locus">Metho_2488</name>
</gene>
<dbReference type="EMBL" id="CP003363">
    <property type="protein sequence ID" value="AGB50628.1"/>
    <property type="molecule type" value="Genomic_DNA"/>
</dbReference>
<accession>L0L2H8</accession>
<dbReference type="RefSeq" id="WP_015313760.1">
    <property type="nucleotide sequence ID" value="NC_019972.1"/>
</dbReference>
<reference evidence="3" key="1">
    <citation type="submission" date="2012-02" db="EMBL/GenBank/DDBJ databases">
        <title>Complete sequence of plasmid of Methanomethylovorans hollandica DSM 15978.</title>
        <authorList>
            <person name="Lucas S."/>
            <person name="Copeland A."/>
            <person name="Lapidus A."/>
            <person name="Glavina del Rio T."/>
            <person name="Dalin E."/>
            <person name="Tice H."/>
            <person name="Bruce D."/>
            <person name="Goodwin L."/>
            <person name="Pitluck S."/>
            <person name="Peters L."/>
            <person name="Mikhailova N."/>
            <person name="Held B."/>
            <person name="Kyrpides N."/>
            <person name="Mavromatis K."/>
            <person name="Ivanova N."/>
            <person name="Brettin T."/>
            <person name="Detter J.C."/>
            <person name="Han C."/>
            <person name="Larimer F."/>
            <person name="Land M."/>
            <person name="Hauser L."/>
            <person name="Markowitz V."/>
            <person name="Cheng J.-F."/>
            <person name="Hugenholtz P."/>
            <person name="Woyke T."/>
            <person name="Wu D."/>
            <person name="Spring S."/>
            <person name="Schroeder M."/>
            <person name="Brambilla E."/>
            <person name="Klenk H.-P."/>
            <person name="Eisen J.A."/>
        </authorList>
    </citation>
    <scope>NUCLEOTIDE SEQUENCE [LARGE SCALE GENOMIC DNA]</scope>
    <source>
        <strain evidence="3">DSM 15978 / NBRC 107637 / DMS1</strain>
        <plasmid evidence="3">Plasmid pMETHO01</plasmid>
    </source>
</reference>
<feature type="transmembrane region" description="Helical" evidence="1">
    <location>
        <begin position="13"/>
        <end position="31"/>
    </location>
</feature>
<sequence length="67" mass="7163">MIIDEIIPAGIRFALYIAVVAIACVIVYLIMNSGADPLITQQTGGYNDMITASTTRVLDIVETSGVF</sequence>